<protein>
    <submittedName>
        <fullName evidence="2">C-C chemokine receptor-like 2 isoform X1</fullName>
    </submittedName>
</protein>
<proteinExistence type="predicted"/>
<evidence type="ECO:0000313" key="1">
    <source>
        <dbReference type="Proteomes" id="UP001732720"/>
    </source>
</evidence>
<dbReference type="Proteomes" id="UP001732720">
    <property type="component" value="Chromosome 17"/>
</dbReference>
<keyword evidence="1" id="KW-1185">Reference proteome</keyword>
<accession>A0AC58LGV9</accession>
<sequence length="415" mass="47162">MNGSFSLSLEVRSSLSRRKLSSFPTVPTGPWMLCAPGMPHMVSLLQTFVYILREESISACHRKQLLCLTMTNYTEAPEDEYDVLIVGDLDFSEPEQCDKHATNVLSAQQVLQLCSTVFVIGLLNILVVFILIKYKGLKHVGNIYFLNLALSNLCFLLPLPLWAHMASHGTSLIHPTCKILAGLHSIALYSEALFNVLLTVQRYQVFSHLRWLSLALQTVPGGVITSVLAWVIATVVTLPELVFYQLQTEGHEDKCSFHTPHFLPAEETSLKSFLTLKTNILVLVFPLFTFLFCYVQIRKPRRLGEQQFELFKIVFAIMVIFLLMWAPYSIVLCLSTFQERLSLQDCESSYKLDRSVQITKIIGVTHCCVNPLLYLLLDKEFRKYLYSLFPGCNNEPSVDSDQDPSREDHDHSTKL</sequence>
<organism evidence="1 2">
    <name type="scientific">Castor canadensis</name>
    <name type="common">American beaver</name>
    <dbReference type="NCBI Taxonomy" id="51338"/>
    <lineage>
        <taxon>Eukaryota</taxon>
        <taxon>Metazoa</taxon>
        <taxon>Chordata</taxon>
        <taxon>Craniata</taxon>
        <taxon>Vertebrata</taxon>
        <taxon>Euteleostomi</taxon>
        <taxon>Mammalia</taxon>
        <taxon>Eutheria</taxon>
        <taxon>Euarchontoglires</taxon>
        <taxon>Glires</taxon>
        <taxon>Rodentia</taxon>
        <taxon>Castorimorpha</taxon>
        <taxon>Castoridae</taxon>
        <taxon>Castor</taxon>
    </lineage>
</organism>
<evidence type="ECO:0000313" key="2">
    <source>
        <dbReference type="RefSeq" id="XP_073916378.1"/>
    </source>
</evidence>
<reference evidence="2" key="1">
    <citation type="submission" date="2025-08" db="UniProtKB">
        <authorList>
            <consortium name="RefSeq"/>
        </authorList>
    </citation>
    <scope>IDENTIFICATION</scope>
</reference>
<dbReference type="RefSeq" id="XP_073916378.1">
    <property type="nucleotide sequence ID" value="XM_074060277.1"/>
</dbReference>
<name>A0AC58LGV9_CASCN</name>
<gene>
    <name evidence="2" type="primary">Ccrl2</name>
</gene>